<accession>A0A9P4M142</accession>
<dbReference type="AlphaFoldDB" id="A0A9P4M142"/>
<keyword evidence="6" id="KW-0808">Transferase</keyword>
<feature type="domain" description="Methyltransferase type 11" evidence="10">
    <location>
        <begin position="54"/>
        <end position="95"/>
    </location>
</feature>
<dbReference type="Proteomes" id="UP000799772">
    <property type="component" value="Unassembled WGS sequence"/>
</dbReference>
<evidence type="ECO:0000256" key="6">
    <source>
        <dbReference type="ARBA" id="ARBA00022679"/>
    </source>
</evidence>
<feature type="compositionally biased region" description="Acidic residues" evidence="9">
    <location>
        <begin position="121"/>
        <end position="142"/>
    </location>
</feature>
<dbReference type="PANTHER" id="PTHR12734:SF0">
    <property type="entry name" value="18S RRNA (GUANINE-N(7))-METHYLTRANSFERASE-RELATED"/>
    <property type="match status" value="1"/>
</dbReference>
<evidence type="ECO:0000313" key="13">
    <source>
        <dbReference type="Proteomes" id="UP000799772"/>
    </source>
</evidence>
<keyword evidence="4" id="KW-0963">Cytoplasm</keyword>
<dbReference type="CDD" id="cd02440">
    <property type="entry name" value="AdoMet_MTases"/>
    <property type="match status" value="1"/>
</dbReference>
<dbReference type="GO" id="GO:0070476">
    <property type="term" value="P:rRNA (guanine-N7)-methylation"/>
    <property type="evidence" value="ECO:0007669"/>
    <property type="project" value="InterPro"/>
</dbReference>
<dbReference type="EMBL" id="ML978135">
    <property type="protein sequence ID" value="KAF2094256.1"/>
    <property type="molecule type" value="Genomic_DNA"/>
</dbReference>
<dbReference type="InterPro" id="IPR013216">
    <property type="entry name" value="Methyltransf_11"/>
</dbReference>
<dbReference type="SUPFAM" id="SSF53335">
    <property type="entry name" value="S-adenosyl-L-methionine-dependent methyltransferases"/>
    <property type="match status" value="1"/>
</dbReference>
<evidence type="ECO:0000259" key="11">
    <source>
        <dbReference type="Pfam" id="PF12589"/>
    </source>
</evidence>
<evidence type="ECO:0000259" key="10">
    <source>
        <dbReference type="Pfam" id="PF08241"/>
    </source>
</evidence>
<proteinExistence type="inferred from homology"/>
<dbReference type="InterPro" id="IPR039769">
    <property type="entry name" value="Bud23-like"/>
</dbReference>
<protein>
    <submittedName>
        <fullName evidence="12">S-adenosyl-L-methionine-dependent methyltransferase</fullName>
    </submittedName>
</protein>
<name>A0A9P4M142_9PEZI</name>
<dbReference type="GO" id="GO:0005730">
    <property type="term" value="C:nucleolus"/>
    <property type="evidence" value="ECO:0007669"/>
    <property type="project" value="TreeGrafter"/>
</dbReference>
<dbReference type="PANTHER" id="PTHR12734">
    <property type="entry name" value="METHYLTRANSFERASE-RELATED"/>
    <property type="match status" value="1"/>
</dbReference>
<keyword evidence="13" id="KW-1185">Reference proteome</keyword>
<dbReference type="InterPro" id="IPR022238">
    <property type="entry name" value="Bud23_C"/>
</dbReference>
<evidence type="ECO:0000256" key="7">
    <source>
        <dbReference type="ARBA" id="ARBA00022691"/>
    </source>
</evidence>
<evidence type="ECO:0000256" key="8">
    <source>
        <dbReference type="ARBA" id="ARBA00023242"/>
    </source>
</evidence>
<comment type="subcellular location">
    <subcellularLocation>
        <location evidence="2">Cytoplasm</location>
    </subcellularLocation>
    <subcellularLocation>
        <location evidence="1">Nucleus</location>
    </subcellularLocation>
</comment>
<dbReference type="Pfam" id="PF08241">
    <property type="entry name" value="Methyltransf_11"/>
    <property type="match status" value="1"/>
</dbReference>
<evidence type="ECO:0000256" key="2">
    <source>
        <dbReference type="ARBA" id="ARBA00004496"/>
    </source>
</evidence>
<evidence type="ECO:0000256" key="4">
    <source>
        <dbReference type="ARBA" id="ARBA00022490"/>
    </source>
</evidence>
<feature type="region of interest" description="Disordered" evidence="9">
    <location>
        <begin position="110"/>
        <end position="142"/>
    </location>
</feature>
<dbReference type="OrthoDB" id="2877at2759"/>
<dbReference type="InterPro" id="IPR029063">
    <property type="entry name" value="SAM-dependent_MTases_sf"/>
</dbReference>
<dbReference type="GO" id="GO:0005737">
    <property type="term" value="C:cytoplasm"/>
    <property type="evidence" value="ECO:0007669"/>
    <property type="project" value="UniProtKB-SubCell"/>
</dbReference>
<evidence type="ECO:0000256" key="9">
    <source>
        <dbReference type="SAM" id="MobiDB-lite"/>
    </source>
</evidence>
<keyword evidence="7" id="KW-0949">S-adenosyl-L-methionine</keyword>
<dbReference type="GO" id="GO:0016435">
    <property type="term" value="F:rRNA (guanine) methyltransferase activity"/>
    <property type="evidence" value="ECO:0007669"/>
    <property type="project" value="InterPro"/>
</dbReference>
<evidence type="ECO:0000256" key="1">
    <source>
        <dbReference type="ARBA" id="ARBA00004123"/>
    </source>
</evidence>
<feature type="domain" description="18S rRNA (guanine(1575)-N(7))-methyltransferase Bud23 C-terminal" evidence="11">
    <location>
        <begin position="282"/>
        <end position="328"/>
    </location>
</feature>
<keyword evidence="8" id="KW-0539">Nucleus</keyword>
<comment type="similarity">
    <text evidence="3">Belongs to the class I-like SAM-binding methyltransferase superfamily. BUD23/WBSCR22 family.</text>
</comment>
<dbReference type="Gene3D" id="3.40.50.150">
    <property type="entry name" value="Vaccinia Virus protein VP39"/>
    <property type="match status" value="1"/>
</dbReference>
<evidence type="ECO:0000313" key="12">
    <source>
        <dbReference type="EMBL" id="KAF2094256.1"/>
    </source>
</evidence>
<organism evidence="12 13">
    <name type="scientific">Rhizodiscina lignyota</name>
    <dbReference type="NCBI Taxonomy" id="1504668"/>
    <lineage>
        <taxon>Eukaryota</taxon>
        <taxon>Fungi</taxon>
        <taxon>Dikarya</taxon>
        <taxon>Ascomycota</taxon>
        <taxon>Pezizomycotina</taxon>
        <taxon>Dothideomycetes</taxon>
        <taxon>Pleosporomycetidae</taxon>
        <taxon>Aulographales</taxon>
        <taxon>Rhizodiscinaceae</taxon>
        <taxon>Rhizodiscina</taxon>
    </lineage>
</organism>
<dbReference type="Pfam" id="PF12589">
    <property type="entry name" value="WBS_methylT"/>
    <property type="match status" value="1"/>
</dbReference>
<reference evidence="12" key="1">
    <citation type="journal article" date="2020" name="Stud. Mycol.">
        <title>101 Dothideomycetes genomes: a test case for predicting lifestyles and emergence of pathogens.</title>
        <authorList>
            <person name="Haridas S."/>
            <person name="Albert R."/>
            <person name="Binder M."/>
            <person name="Bloem J."/>
            <person name="Labutti K."/>
            <person name="Salamov A."/>
            <person name="Andreopoulos B."/>
            <person name="Baker S."/>
            <person name="Barry K."/>
            <person name="Bills G."/>
            <person name="Bluhm B."/>
            <person name="Cannon C."/>
            <person name="Castanera R."/>
            <person name="Culley D."/>
            <person name="Daum C."/>
            <person name="Ezra D."/>
            <person name="Gonzalez J."/>
            <person name="Henrissat B."/>
            <person name="Kuo A."/>
            <person name="Liang C."/>
            <person name="Lipzen A."/>
            <person name="Lutzoni F."/>
            <person name="Magnuson J."/>
            <person name="Mondo S."/>
            <person name="Nolan M."/>
            <person name="Ohm R."/>
            <person name="Pangilinan J."/>
            <person name="Park H.-J."/>
            <person name="Ramirez L."/>
            <person name="Alfaro M."/>
            <person name="Sun H."/>
            <person name="Tritt A."/>
            <person name="Yoshinaga Y."/>
            <person name="Zwiers L.-H."/>
            <person name="Turgeon B."/>
            <person name="Goodwin S."/>
            <person name="Spatafora J."/>
            <person name="Crous P."/>
            <person name="Grigoriev I."/>
        </authorList>
    </citation>
    <scope>NUCLEOTIDE SEQUENCE</scope>
    <source>
        <strain evidence="12">CBS 133067</strain>
    </source>
</reference>
<comment type="caution">
    <text evidence="12">The sequence shown here is derived from an EMBL/GenBank/DDBJ whole genome shotgun (WGS) entry which is preliminary data.</text>
</comment>
<keyword evidence="5 12" id="KW-0489">Methyltransferase</keyword>
<evidence type="ECO:0000256" key="3">
    <source>
        <dbReference type="ARBA" id="ARBA00005547"/>
    </source>
</evidence>
<evidence type="ECO:0000256" key="5">
    <source>
        <dbReference type="ARBA" id="ARBA00022603"/>
    </source>
</evidence>
<sequence length="331" mass="36450">MSRPEDTLPPDLYYNDPVSRQYTTSSRIQKIQAQMTHRALQILNLPPSQSSHILDVGSGSGLSGAILTQRGHTWVGMDISASMLAIALQRGTGALPRKRRKLAQDMEMDVEDGIDDKQSNDEDAGDEEVEDEGEEDEIGDDAPCEGDLLLADIGQALPFRPGTFDAAISISAVQWLCQAESSDENDAPTRRLKRFFEALYVCLKRGGKAVMQFYPRNQKERDMVGTAARRAGFGAGFLVDAEGTKAEKVYLVCSVGGEDVTATIEAMEDVEIEGGAVGAGRGREQKGKFGKGEYKKGSKEWIMRKKERMERKGMVVKKNSKYTGRKRKVAF</sequence>
<gene>
    <name evidence="12" type="ORF">NA57DRAFT_80667</name>
</gene>